<sequence length="336" mass="36223">MDDFHNLKPMQAEKELIAQLTGKAGLADTPPGHWEALTRQYPAFNLGYYFLSKAQPPAGTDSKSKQEALQKSRQAAALHFNDIRWLDYLLQSDRVEKPEVGAIPATAKSEPAPPIKTGTIQQPNQQSGLSAEVAATGSATAATGEEGLTIEPAEKAAAAPVASNAQADTQGSEAAADTHTDTELASDSDNGRLSQVLSQQLAAFKKPVSSDARLEVERDPLYKTDYFASQGIAVLKSLEGDGLGKKVRKFTDWLKEMKQSPTNAGVPQLNTTPEEEAQAAQKAASSLKNEPIFTESMAEVLVSQGKTEQARDVYQKLSLLYPEKSTYFASKIDLLQ</sequence>
<reference evidence="2 3" key="1">
    <citation type="submission" date="2016-10" db="EMBL/GenBank/DDBJ databases">
        <authorList>
            <person name="de Groot N.N."/>
        </authorList>
    </citation>
    <scope>NUCLEOTIDE SEQUENCE [LARGE SCALE GENOMIC DNA]</scope>
    <source>
        <strain evidence="2 3">Vu-144</strain>
    </source>
</reference>
<accession>A0A1H4CXN9</accession>
<name>A0A1H4CXN9_9BACT</name>
<feature type="region of interest" description="Disordered" evidence="1">
    <location>
        <begin position="155"/>
        <end position="193"/>
    </location>
</feature>
<proteinExistence type="predicted"/>
<evidence type="ECO:0008006" key="4">
    <source>
        <dbReference type="Google" id="ProtNLM"/>
    </source>
</evidence>
<evidence type="ECO:0000256" key="1">
    <source>
        <dbReference type="SAM" id="MobiDB-lite"/>
    </source>
</evidence>
<feature type="region of interest" description="Disordered" evidence="1">
    <location>
        <begin position="104"/>
        <end position="142"/>
    </location>
</feature>
<feature type="compositionally biased region" description="Polar residues" evidence="1">
    <location>
        <begin position="183"/>
        <end position="193"/>
    </location>
</feature>
<dbReference type="STRING" id="551991.SAMN05192529_1397"/>
<protein>
    <recommendedName>
        <fullName evidence="4">Tetratricopeptide repeat-containing protein</fullName>
    </recommendedName>
</protein>
<dbReference type="EMBL" id="FNQY01000039">
    <property type="protein sequence ID" value="SEA65174.1"/>
    <property type="molecule type" value="Genomic_DNA"/>
</dbReference>
<evidence type="ECO:0000313" key="2">
    <source>
        <dbReference type="EMBL" id="SEA65174.1"/>
    </source>
</evidence>
<gene>
    <name evidence="2" type="ORF">SAMN05192529_1397</name>
</gene>
<feature type="compositionally biased region" description="Polar residues" evidence="1">
    <location>
        <begin position="259"/>
        <end position="272"/>
    </location>
</feature>
<feature type="compositionally biased region" description="Polar residues" evidence="1">
    <location>
        <begin position="118"/>
        <end position="129"/>
    </location>
</feature>
<evidence type="ECO:0000313" key="3">
    <source>
        <dbReference type="Proteomes" id="UP000199041"/>
    </source>
</evidence>
<feature type="region of interest" description="Disordered" evidence="1">
    <location>
        <begin position="258"/>
        <end position="287"/>
    </location>
</feature>
<dbReference type="Proteomes" id="UP000199041">
    <property type="component" value="Unassembled WGS sequence"/>
</dbReference>
<organism evidence="2 3">
    <name type="scientific">Arachidicoccus rhizosphaerae</name>
    <dbReference type="NCBI Taxonomy" id="551991"/>
    <lineage>
        <taxon>Bacteria</taxon>
        <taxon>Pseudomonadati</taxon>
        <taxon>Bacteroidota</taxon>
        <taxon>Chitinophagia</taxon>
        <taxon>Chitinophagales</taxon>
        <taxon>Chitinophagaceae</taxon>
        <taxon>Arachidicoccus</taxon>
    </lineage>
</organism>
<feature type="compositionally biased region" description="Low complexity" evidence="1">
    <location>
        <begin position="155"/>
        <end position="167"/>
    </location>
</feature>
<dbReference type="AlphaFoldDB" id="A0A1H4CXN9"/>
<feature type="compositionally biased region" description="Low complexity" evidence="1">
    <location>
        <begin position="130"/>
        <end position="142"/>
    </location>
</feature>
<keyword evidence="3" id="KW-1185">Reference proteome</keyword>